<dbReference type="Proteomes" id="UP001216638">
    <property type="component" value="Chromosome 3"/>
</dbReference>
<dbReference type="SUPFAM" id="SSF56784">
    <property type="entry name" value="HAD-like"/>
    <property type="match status" value="1"/>
</dbReference>
<dbReference type="InterPro" id="IPR036412">
    <property type="entry name" value="HAD-like_sf"/>
</dbReference>
<gene>
    <name evidence="1" type="ORF">MBRA1_003013</name>
</gene>
<organism evidence="1 2">
    <name type="scientific">Malassezia brasiliensis</name>
    <dbReference type="NCBI Taxonomy" id="1821822"/>
    <lineage>
        <taxon>Eukaryota</taxon>
        <taxon>Fungi</taxon>
        <taxon>Dikarya</taxon>
        <taxon>Basidiomycota</taxon>
        <taxon>Ustilaginomycotina</taxon>
        <taxon>Malasseziomycetes</taxon>
        <taxon>Malasseziales</taxon>
        <taxon>Malasseziaceae</taxon>
        <taxon>Malassezia</taxon>
    </lineage>
</organism>
<dbReference type="InterPro" id="IPR023198">
    <property type="entry name" value="PGP-like_dom2"/>
</dbReference>
<reference evidence="1" key="1">
    <citation type="submission" date="2023-03" db="EMBL/GenBank/DDBJ databases">
        <title>Mating type loci evolution in Malassezia.</title>
        <authorList>
            <person name="Coelho M.A."/>
        </authorList>
    </citation>
    <scope>NUCLEOTIDE SEQUENCE</scope>
    <source>
        <strain evidence="1">CBS 14135</strain>
    </source>
</reference>
<dbReference type="EMBL" id="CP119953">
    <property type="protein sequence ID" value="WFC96356.1"/>
    <property type="molecule type" value="Genomic_DNA"/>
</dbReference>
<dbReference type="PANTHER" id="PTHR43481">
    <property type="entry name" value="FRUCTOSE-1-PHOSPHATE PHOSPHATASE"/>
    <property type="match status" value="1"/>
</dbReference>
<dbReference type="Gene3D" id="1.10.150.240">
    <property type="entry name" value="Putative phosphatase, domain 2"/>
    <property type="match status" value="1"/>
</dbReference>
<keyword evidence="2" id="KW-1185">Reference proteome</keyword>
<evidence type="ECO:0000313" key="1">
    <source>
        <dbReference type="EMBL" id="WFC96356.1"/>
    </source>
</evidence>
<dbReference type="Pfam" id="PF00702">
    <property type="entry name" value="Hydrolase"/>
    <property type="match status" value="1"/>
</dbReference>
<dbReference type="GO" id="GO:0050308">
    <property type="term" value="F:sugar-phosphatase activity"/>
    <property type="evidence" value="ECO:0007669"/>
    <property type="project" value="TreeGrafter"/>
</dbReference>
<sequence length="256" mass="27739">MPATEIEIDTVLFDMDGTLLDSTPAVNSTWKEYADLYHLDMEELLHNAHGHRTVENLARYIPGLQGSKLVEEVKRFESRILEIAEAKINQSETLAQEKSISEGGIVPLPGAKQLIDQIKAGKQANPACRAGWAIVTSATSAYAQRAYELAGLGTPPAVFVTGDMVKNGKPAPEPYERAAALSQVADIHRCLVVEDAPPGVTSGKAAGAYVLGLETTHDGRRMWANGANWVVKDLSKVQARWEGDKLLLTIDSEPKP</sequence>
<dbReference type="SFLD" id="SFLDS00003">
    <property type="entry name" value="Haloacid_Dehalogenase"/>
    <property type="match status" value="1"/>
</dbReference>
<proteinExistence type="predicted"/>
<dbReference type="InterPro" id="IPR023214">
    <property type="entry name" value="HAD_sf"/>
</dbReference>
<evidence type="ECO:0000313" key="2">
    <source>
        <dbReference type="Proteomes" id="UP001216638"/>
    </source>
</evidence>
<protein>
    <submittedName>
        <fullName evidence="1">Uncharacterized protein</fullName>
    </submittedName>
</protein>
<dbReference type="PANTHER" id="PTHR43481:SF4">
    <property type="entry name" value="GLYCEROL-1-PHOSPHATE PHOSPHOHYDROLASE 1-RELATED"/>
    <property type="match status" value="1"/>
</dbReference>
<dbReference type="AlphaFoldDB" id="A0AAF0DWU2"/>
<name>A0AAF0DWU2_9BASI</name>
<dbReference type="SFLD" id="SFLDG01129">
    <property type="entry name" value="C1.5:_HAD__Beta-PGM__Phosphata"/>
    <property type="match status" value="1"/>
</dbReference>
<accession>A0AAF0DWU2</accession>
<dbReference type="NCBIfam" id="TIGR01509">
    <property type="entry name" value="HAD-SF-IA-v3"/>
    <property type="match status" value="1"/>
</dbReference>
<dbReference type="InterPro" id="IPR051806">
    <property type="entry name" value="HAD-like_SPP"/>
</dbReference>
<dbReference type="InterPro" id="IPR006439">
    <property type="entry name" value="HAD-SF_hydro_IA"/>
</dbReference>
<dbReference type="Gene3D" id="3.40.50.1000">
    <property type="entry name" value="HAD superfamily/HAD-like"/>
    <property type="match status" value="1"/>
</dbReference>